<keyword evidence="6" id="KW-1185">Reference proteome</keyword>
<proteinExistence type="predicted"/>
<feature type="transmembrane region" description="Helical" evidence="1">
    <location>
        <begin position="6"/>
        <end position="28"/>
    </location>
</feature>
<keyword evidence="1" id="KW-1133">Transmembrane helix</keyword>
<feature type="domain" description="VanZ-like" evidence="2">
    <location>
        <begin position="47"/>
        <end position="156"/>
    </location>
</feature>
<keyword evidence="1" id="KW-0812">Transmembrane</keyword>
<protein>
    <recommendedName>
        <fullName evidence="2">VanZ-like domain-containing protein</fullName>
    </recommendedName>
</protein>
<organism evidence="4 5">
    <name type="scientific">Saccharopolyspora thermophila</name>
    <dbReference type="NCBI Taxonomy" id="89367"/>
    <lineage>
        <taxon>Bacteria</taxon>
        <taxon>Bacillati</taxon>
        <taxon>Actinomycetota</taxon>
        <taxon>Actinomycetes</taxon>
        <taxon>Pseudonocardiales</taxon>
        <taxon>Pseudonocardiaceae</taxon>
        <taxon>Saccharopolyspora</taxon>
    </lineage>
</organism>
<sequence>MSALPGCYAALVATGLAALLFASFVAAEHRRHGEFRLGTAVLRFVVLLYALGLAAYVLFPSTAECLAPQWIPLTALTSGAMLAQFACNIALFVPLGALVRRGVAAAVMVGAGVSAVIELTQLTGTWFVHPCPHRVFDIDDIIANTIGAALGGLLAPRLRHLPTGGSGRPASEPRPVTATRRLLGMCCDALLLWWLGLCCARLAEVVLHLTRTEPTRWWQATALWFAPAALLLLATVTARGTSPGQHAVLLRARAPNRRPVPAAFVRWAVGCGGLAIGQGALEVTTGHPSIAVALLWCAAHAWGVTSGRDHRGITGRAAGLDTIDARQSQRAPTTARST</sequence>
<dbReference type="RefSeq" id="WP_188985727.1">
    <property type="nucleotide sequence ID" value="NZ_BAAAHC010000009.1"/>
</dbReference>
<dbReference type="PANTHER" id="PTHR36834:SF1">
    <property type="entry name" value="INTEGRAL MEMBRANE PROTEIN"/>
    <property type="match status" value="1"/>
</dbReference>
<dbReference type="Pfam" id="PF04892">
    <property type="entry name" value="VanZ"/>
    <property type="match status" value="1"/>
</dbReference>
<name>A0A917JN52_9PSEU</name>
<accession>A0A917JN52</accession>
<dbReference type="InterPro" id="IPR006976">
    <property type="entry name" value="VanZ-like"/>
</dbReference>
<feature type="transmembrane region" description="Helical" evidence="1">
    <location>
        <begin position="71"/>
        <end position="93"/>
    </location>
</feature>
<reference evidence="3" key="4">
    <citation type="submission" date="2023-12" db="EMBL/GenBank/DDBJ databases">
        <authorList>
            <person name="Sun Q."/>
            <person name="Inoue M."/>
        </authorList>
    </citation>
    <scope>NUCLEOTIDE SEQUENCE</scope>
    <source>
        <strain evidence="3">JCM 10664</strain>
    </source>
</reference>
<evidence type="ECO:0000313" key="5">
    <source>
        <dbReference type="Proteomes" id="UP000597989"/>
    </source>
</evidence>
<dbReference type="Proteomes" id="UP001500220">
    <property type="component" value="Unassembled WGS sequence"/>
</dbReference>
<dbReference type="Proteomes" id="UP000597989">
    <property type="component" value="Unassembled WGS sequence"/>
</dbReference>
<feature type="transmembrane region" description="Helical" evidence="1">
    <location>
        <begin position="105"/>
        <end position="129"/>
    </location>
</feature>
<dbReference type="InterPro" id="IPR053150">
    <property type="entry name" value="Teicoplanin_resist-assoc"/>
</dbReference>
<keyword evidence="1" id="KW-0472">Membrane</keyword>
<evidence type="ECO:0000313" key="4">
    <source>
        <dbReference type="EMBL" id="GGI74268.1"/>
    </source>
</evidence>
<reference evidence="4 5" key="1">
    <citation type="journal article" date="2014" name="Int. J. Syst. Evol. Microbiol.">
        <title>Complete genome sequence of Corynebacterium casei LMG S-19264T (=DSM 44701T), isolated from a smear-ripened cheese.</title>
        <authorList>
            <consortium name="US DOE Joint Genome Institute (JGI-PGF)"/>
            <person name="Walter F."/>
            <person name="Albersmeier A."/>
            <person name="Kalinowski J."/>
            <person name="Ruckert C."/>
        </authorList>
    </citation>
    <scope>NUCLEOTIDE SEQUENCE [LARGE SCALE GENOMIC DNA]</scope>
    <source>
        <strain evidence="4 5">CGMCC 4.7206</strain>
    </source>
</reference>
<evidence type="ECO:0000313" key="6">
    <source>
        <dbReference type="Proteomes" id="UP001500220"/>
    </source>
</evidence>
<comment type="caution">
    <text evidence="4">The sequence shown here is derived from an EMBL/GenBank/DDBJ whole genome shotgun (WGS) entry which is preliminary data.</text>
</comment>
<dbReference type="EMBL" id="BAAAHC010000009">
    <property type="protein sequence ID" value="GAA0519179.1"/>
    <property type="molecule type" value="Genomic_DNA"/>
</dbReference>
<dbReference type="AlphaFoldDB" id="A0A917JN52"/>
<evidence type="ECO:0000259" key="2">
    <source>
        <dbReference type="Pfam" id="PF04892"/>
    </source>
</evidence>
<evidence type="ECO:0000313" key="3">
    <source>
        <dbReference type="EMBL" id="GAA0519179.1"/>
    </source>
</evidence>
<reference evidence="3 6" key="2">
    <citation type="journal article" date="2019" name="Int. J. Syst. Evol. Microbiol.">
        <title>The Global Catalogue of Microorganisms (GCM) 10K type strain sequencing project: providing services to taxonomists for standard genome sequencing and annotation.</title>
        <authorList>
            <consortium name="The Broad Institute Genomics Platform"/>
            <consortium name="The Broad Institute Genome Sequencing Center for Infectious Disease"/>
            <person name="Wu L."/>
            <person name="Ma J."/>
        </authorList>
    </citation>
    <scope>NUCLEOTIDE SEQUENCE [LARGE SCALE GENOMIC DNA]</scope>
    <source>
        <strain evidence="3 6">JCM 10664</strain>
    </source>
</reference>
<gene>
    <name evidence="3" type="ORF">GCM10009545_21460</name>
    <name evidence="4" type="ORF">GCM10011581_09040</name>
</gene>
<evidence type="ECO:0000256" key="1">
    <source>
        <dbReference type="SAM" id="Phobius"/>
    </source>
</evidence>
<dbReference type="PANTHER" id="PTHR36834">
    <property type="entry name" value="MEMBRANE PROTEIN-RELATED"/>
    <property type="match status" value="1"/>
</dbReference>
<feature type="transmembrane region" description="Helical" evidence="1">
    <location>
        <begin position="40"/>
        <end position="59"/>
    </location>
</feature>
<dbReference type="EMBL" id="BMMT01000002">
    <property type="protein sequence ID" value="GGI74268.1"/>
    <property type="molecule type" value="Genomic_DNA"/>
</dbReference>
<reference evidence="4" key="3">
    <citation type="submission" date="2020-09" db="EMBL/GenBank/DDBJ databases">
        <authorList>
            <person name="Sun Q."/>
            <person name="Zhou Y."/>
        </authorList>
    </citation>
    <scope>NUCLEOTIDE SEQUENCE</scope>
    <source>
        <strain evidence="4">CGMCC 4.7206</strain>
    </source>
</reference>